<sequence>MPGIAAAYVSKETEIQLSEDTPLDEKAVTDTLAKHKIKVQSVKKAEL</sequence>
<name>A0ABW5E311_9BACT</name>
<accession>A0ABW5E311</accession>
<evidence type="ECO:0000313" key="2">
    <source>
        <dbReference type="Proteomes" id="UP001597297"/>
    </source>
</evidence>
<gene>
    <name evidence="1" type="ORF">ACFSQZ_05040</name>
</gene>
<protein>
    <submittedName>
        <fullName evidence="1">Uncharacterized protein</fullName>
    </submittedName>
</protein>
<dbReference type="RefSeq" id="WP_377095179.1">
    <property type="nucleotide sequence ID" value="NZ_JBHSJM010000001.1"/>
</dbReference>
<keyword evidence="2" id="KW-1185">Reference proteome</keyword>
<dbReference type="EMBL" id="JBHUJC010000013">
    <property type="protein sequence ID" value="MFD2275825.1"/>
    <property type="molecule type" value="Genomic_DNA"/>
</dbReference>
<comment type="caution">
    <text evidence="1">The sequence shown here is derived from an EMBL/GenBank/DDBJ whole genome shotgun (WGS) entry which is preliminary data.</text>
</comment>
<proteinExistence type="predicted"/>
<reference evidence="2" key="1">
    <citation type="journal article" date="2019" name="Int. J. Syst. Evol. Microbiol.">
        <title>The Global Catalogue of Microorganisms (GCM) 10K type strain sequencing project: providing services to taxonomists for standard genome sequencing and annotation.</title>
        <authorList>
            <consortium name="The Broad Institute Genomics Platform"/>
            <consortium name="The Broad Institute Genome Sequencing Center for Infectious Disease"/>
            <person name="Wu L."/>
            <person name="Ma J."/>
        </authorList>
    </citation>
    <scope>NUCLEOTIDE SEQUENCE [LARGE SCALE GENOMIC DNA]</scope>
    <source>
        <strain evidence="2">JCM 16545</strain>
    </source>
</reference>
<dbReference type="Proteomes" id="UP001597297">
    <property type="component" value="Unassembled WGS sequence"/>
</dbReference>
<organism evidence="1 2">
    <name type="scientific">Rubritalea spongiae</name>
    <dbReference type="NCBI Taxonomy" id="430797"/>
    <lineage>
        <taxon>Bacteria</taxon>
        <taxon>Pseudomonadati</taxon>
        <taxon>Verrucomicrobiota</taxon>
        <taxon>Verrucomicrobiia</taxon>
        <taxon>Verrucomicrobiales</taxon>
        <taxon>Rubritaleaceae</taxon>
        <taxon>Rubritalea</taxon>
    </lineage>
</organism>
<evidence type="ECO:0000313" key="1">
    <source>
        <dbReference type="EMBL" id="MFD2275825.1"/>
    </source>
</evidence>